<organism evidence="7 8">
    <name type="scientific">Acidobacterium capsulatum (strain ATCC 51196 / DSM 11244 / BCRC 80197 / JCM 7670 / NBRC 15755 / NCIMB 13165 / 161)</name>
    <dbReference type="NCBI Taxonomy" id="240015"/>
    <lineage>
        <taxon>Bacteria</taxon>
        <taxon>Pseudomonadati</taxon>
        <taxon>Acidobacteriota</taxon>
        <taxon>Terriglobia</taxon>
        <taxon>Terriglobales</taxon>
        <taxon>Acidobacteriaceae</taxon>
        <taxon>Acidobacterium</taxon>
    </lineage>
</organism>
<keyword evidence="5" id="KW-0813">Transport</keyword>
<dbReference type="KEGG" id="aca:ACP_0495"/>
<feature type="transmembrane region" description="Helical" evidence="5">
    <location>
        <begin position="73"/>
        <end position="94"/>
    </location>
</feature>
<dbReference type="GO" id="GO:0005886">
    <property type="term" value="C:plasma membrane"/>
    <property type="evidence" value="ECO:0007669"/>
    <property type="project" value="UniProtKB-SubCell"/>
</dbReference>
<reference evidence="7 8" key="1">
    <citation type="journal article" date="2009" name="Appl. Environ. Microbiol.">
        <title>Three genomes from the phylum Acidobacteria provide insight into the lifestyles of these microorganisms in soils.</title>
        <authorList>
            <person name="Ward N.L."/>
            <person name="Challacombe J.F."/>
            <person name="Janssen P.H."/>
            <person name="Henrissat B."/>
            <person name="Coutinho P.M."/>
            <person name="Wu M."/>
            <person name="Xie G."/>
            <person name="Haft D.H."/>
            <person name="Sait M."/>
            <person name="Badger J."/>
            <person name="Barabote R.D."/>
            <person name="Bradley B."/>
            <person name="Brettin T.S."/>
            <person name="Brinkac L.M."/>
            <person name="Bruce D."/>
            <person name="Creasy T."/>
            <person name="Daugherty S.C."/>
            <person name="Davidsen T.M."/>
            <person name="DeBoy R.T."/>
            <person name="Detter J.C."/>
            <person name="Dodson R.J."/>
            <person name="Durkin A.S."/>
            <person name="Ganapathy A."/>
            <person name="Gwinn-Giglio M."/>
            <person name="Han C.S."/>
            <person name="Khouri H."/>
            <person name="Kiss H."/>
            <person name="Kothari S.P."/>
            <person name="Madupu R."/>
            <person name="Nelson K.E."/>
            <person name="Nelson W.C."/>
            <person name="Paulsen I."/>
            <person name="Penn K."/>
            <person name="Ren Q."/>
            <person name="Rosovitz M.J."/>
            <person name="Selengut J.D."/>
            <person name="Shrivastava S."/>
            <person name="Sullivan S.A."/>
            <person name="Tapia R."/>
            <person name="Thompson L.S."/>
            <person name="Watkins K.L."/>
            <person name="Yang Q."/>
            <person name="Yu C."/>
            <person name="Zafar N."/>
            <person name="Zhou L."/>
            <person name="Kuske C.R."/>
        </authorList>
    </citation>
    <scope>NUCLEOTIDE SEQUENCE [LARGE SCALE GENOMIC DNA]</scope>
    <source>
        <strain evidence="8">ATCC 51196 / DSM 11244 / BCRC 80197 / JCM 7670 / NBRC 15755 / NCIMB 13165 / 161</strain>
    </source>
</reference>
<dbReference type="RefSeq" id="WP_012680886.1">
    <property type="nucleotide sequence ID" value="NC_012483.1"/>
</dbReference>
<evidence type="ECO:0000256" key="2">
    <source>
        <dbReference type="ARBA" id="ARBA00022692"/>
    </source>
</evidence>
<dbReference type="PROSITE" id="PS50928">
    <property type="entry name" value="ABC_TM1"/>
    <property type="match status" value="2"/>
</dbReference>
<dbReference type="GO" id="GO:0055085">
    <property type="term" value="P:transmembrane transport"/>
    <property type="evidence" value="ECO:0007669"/>
    <property type="project" value="InterPro"/>
</dbReference>
<dbReference type="PANTHER" id="PTHR42744:SF1">
    <property type="entry name" value="BINDING-PROTEIN-DEPENDENT TRANSPORT SYSTEMS INNER MEMBRANE COMPONENT"/>
    <property type="match status" value="1"/>
</dbReference>
<keyword evidence="4 5" id="KW-0472">Membrane</keyword>
<feature type="domain" description="ABC transmembrane type-1" evidence="6">
    <location>
        <begin position="68"/>
        <end position="261"/>
    </location>
</feature>
<proteinExistence type="inferred from homology"/>
<feature type="transmembrane region" description="Helical" evidence="5">
    <location>
        <begin position="344"/>
        <end position="366"/>
    </location>
</feature>
<evidence type="ECO:0000256" key="5">
    <source>
        <dbReference type="RuleBase" id="RU363032"/>
    </source>
</evidence>
<dbReference type="SUPFAM" id="SSF161098">
    <property type="entry name" value="MetI-like"/>
    <property type="match status" value="2"/>
</dbReference>
<keyword evidence="2 5" id="KW-0812">Transmembrane</keyword>
<dbReference type="PANTHER" id="PTHR42744">
    <property type="entry name" value="BINDING-PROTEIN-DEPENDENT TRANSPORT SYSTEMS INNER MEMBRANE COMPONENT"/>
    <property type="match status" value="1"/>
</dbReference>
<dbReference type="Gene3D" id="1.10.3720.10">
    <property type="entry name" value="MetI-like"/>
    <property type="match status" value="2"/>
</dbReference>
<dbReference type="InterPro" id="IPR000515">
    <property type="entry name" value="MetI-like"/>
</dbReference>
<evidence type="ECO:0000256" key="4">
    <source>
        <dbReference type="ARBA" id="ARBA00023136"/>
    </source>
</evidence>
<evidence type="ECO:0000256" key="3">
    <source>
        <dbReference type="ARBA" id="ARBA00022989"/>
    </source>
</evidence>
<evidence type="ECO:0000256" key="1">
    <source>
        <dbReference type="ARBA" id="ARBA00004651"/>
    </source>
</evidence>
<dbReference type="InParanoid" id="C1F0Z5"/>
<feature type="transmembrane region" description="Helical" evidence="5">
    <location>
        <begin position="241"/>
        <end position="263"/>
    </location>
</feature>
<dbReference type="STRING" id="240015.ACP_0495"/>
<feature type="transmembrane region" description="Helical" evidence="5">
    <location>
        <begin position="188"/>
        <end position="210"/>
    </location>
</feature>
<accession>C1F0Z5</accession>
<feature type="transmembrane region" description="Helical" evidence="5">
    <location>
        <begin position="21"/>
        <end position="44"/>
    </location>
</feature>
<feature type="transmembrane region" description="Helical" evidence="5">
    <location>
        <begin position="553"/>
        <end position="572"/>
    </location>
</feature>
<gene>
    <name evidence="7" type="ordered locus">ACP_0495</name>
</gene>
<feature type="transmembrane region" description="Helical" evidence="5">
    <location>
        <begin position="420"/>
        <end position="440"/>
    </location>
</feature>
<feature type="domain" description="ABC transmembrane type-1" evidence="6">
    <location>
        <begin position="381"/>
        <end position="571"/>
    </location>
</feature>
<feature type="transmembrane region" description="Helical" evidence="5">
    <location>
        <begin position="494"/>
        <end position="516"/>
    </location>
</feature>
<feature type="transmembrane region" description="Helical" evidence="5">
    <location>
        <begin position="101"/>
        <end position="127"/>
    </location>
</feature>
<dbReference type="InterPro" id="IPR035906">
    <property type="entry name" value="MetI-like_sf"/>
</dbReference>
<dbReference type="OrthoDB" id="9806809at2"/>
<dbReference type="Proteomes" id="UP000002207">
    <property type="component" value="Chromosome"/>
</dbReference>
<dbReference type="Pfam" id="PF00528">
    <property type="entry name" value="BPD_transp_1"/>
    <property type="match status" value="2"/>
</dbReference>
<protein>
    <submittedName>
        <fullName evidence="7">Inorganic anion ABC transporter, nitrate/nitrite/cyanate uptake transporter (NitT) family, permease protein</fullName>
    </submittedName>
</protein>
<feature type="transmembrane region" description="Helical" evidence="5">
    <location>
        <begin position="446"/>
        <end position="473"/>
    </location>
</feature>
<dbReference type="HOGENOM" id="CLU_036171_2_0_0"/>
<feature type="transmembrane region" description="Helical" evidence="5">
    <location>
        <begin position="139"/>
        <end position="159"/>
    </location>
</feature>
<comment type="similarity">
    <text evidence="5">Belongs to the binding-protein-dependent transport system permease family.</text>
</comment>
<name>C1F0Z5_ACIC5</name>
<feature type="transmembrane region" description="Helical" evidence="5">
    <location>
        <begin position="386"/>
        <end position="408"/>
    </location>
</feature>
<dbReference type="CDD" id="cd06261">
    <property type="entry name" value="TM_PBP2"/>
    <property type="match status" value="2"/>
</dbReference>
<dbReference type="eggNOG" id="COG4986">
    <property type="taxonomic scope" value="Bacteria"/>
</dbReference>
<dbReference type="EMBL" id="CP001472">
    <property type="protein sequence ID" value="ACO33850.1"/>
    <property type="molecule type" value="Genomic_DNA"/>
</dbReference>
<comment type="subcellular location">
    <subcellularLocation>
        <location evidence="1 5">Cell membrane</location>
        <topology evidence="1 5">Multi-pass membrane protein</topology>
    </subcellularLocation>
</comment>
<evidence type="ECO:0000313" key="7">
    <source>
        <dbReference type="EMBL" id="ACO33850.1"/>
    </source>
</evidence>
<sequence length="587" mass="65105">MSLRTPLSTSFSRAQVMERTWPFILDLGVAGSLLALFYVVLWVARSWLHSAVPEVTIYRSPSHLPMYALESTVRIFVAYILSLIFAIVYGYIAAYNRWLEALMIATLDILQSIPVLSFLPGVMLAMMSLFPNRQIGIELGAILLIFTGEVWNMAFSFYSSLKSIPKELMEACTINRFSRWQRLIQLELPFSAIGLIWNSMVSVASGWFFLMVCEMFPVGSRNFRLPGLGSYLQTAASNGDVVAIIWGLLTMMLIIVLTDQLLWRPIIAWSDKFKFENVESAERITSPILHLIRNSNMLQYVSRRAVTPISEAFYTRVARGGPTRRRLPAADETRRSSRGRTLTYALIVTAAVLGIGTLAFHAMVLLREASTHEFLVLLGAAGMTFLRVNASLLIASLWTIPVGVAIGFHPRLANIAQPIAQIAASFPATALFPLIVIGLMRLGMGLGIGSIALMLLGTQWYILFNVIAGAMAIPSDLREVAGLFRFGNLQRWTTLILPGIFPYLVTGLITASGGAWNASIVAEYFKIQGKTMQTIGLGAQISAASDHGDFPRLLLATIIMALMVVTINRLVWRRLYHLGETRFRLDA</sequence>
<keyword evidence="8" id="KW-1185">Reference proteome</keyword>
<dbReference type="AlphaFoldDB" id="C1F0Z5"/>
<evidence type="ECO:0000313" key="8">
    <source>
        <dbReference type="Proteomes" id="UP000002207"/>
    </source>
</evidence>
<keyword evidence="3 5" id="KW-1133">Transmembrane helix</keyword>
<evidence type="ECO:0000259" key="6">
    <source>
        <dbReference type="PROSITE" id="PS50928"/>
    </source>
</evidence>